<dbReference type="InterPro" id="IPR005061">
    <property type="entry name" value="Ist1"/>
</dbReference>
<gene>
    <name evidence="4" type="ORF">BVC80_41g62</name>
</gene>
<evidence type="ECO:0000313" key="5">
    <source>
        <dbReference type="Proteomes" id="UP000195402"/>
    </source>
</evidence>
<dbReference type="OrthoDB" id="29853at2759"/>
<dbReference type="FunFam" id="1.20.1260.60:FF:000003">
    <property type="entry name" value="IST1-like protein isoform A"/>
    <property type="match status" value="1"/>
</dbReference>
<feature type="compositionally biased region" description="Polar residues" evidence="3">
    <location>
        <begin position="1124"/>
        <end position="1143"/>
    </location>
</feature>
<feature type="compositionally biased region" description="Basic and acidic residues" evidence="3">
    <location>
        <begin position="331"/>
        <end position="347"/>
    </location>
</feature>
<accession>A0A200QMV2</accession>
<dbReference type="InParanoid" id="A0A200QMV2"/>
<feature type="compositionally biased region" description="Basic and acidic residues" evidence="3">
    <location>
        <begin position="805"/>
        <end position="818"/>
    </location>
</feature>
<feature type="compositionally biased region" description="Basic and acidic residues" evidence="3">
    <location>
        <begin position="721"/>
        <end position="730"/>
    </location>
</feature>
<feature type="compositionally biased region" description="Polar residues" evidence="3">
    <location>
        <begin position="1066"/>
        <end position="1079"/>
    </location>
</feature>
<feature type="compositionally biased region" description="Polar residues" evidence="3">
    <location>
        <begin position="1088"/>
        <end position="1100"/>
    </location>
</feature>
<comment type="caution">
    <text evidence="4">The sequence shown here is derived from an EMBL/GenBank/DDBJ whole genome shotgun (WGS) entry which is preliminary data.</text>
</comment>
<feature type="compositionally biased region" description="Basic and acidic residues" evidence="3">
    <location>
        <begin position="181"/>
        <end position="191"/>
    </location>
</feature>
<feature type="region of interest" description="Disordered" evidence="3">
    <location>
        <begin position="181"/>
        <end position="422"/>
    </location>
</feature>
<feature type="coiled-coil region" evidence="2">
    <location>
        <begin position="26"/>
        <end position="53"/>
    </location>
</feature>
<dbReference type="Pfam" id="PF03398">
    <property type="entry name" value="Ist1"/>
    <property type="match status" value="1"/>
</dbReference>
<keyword evidence="2" id="KW-0175">Coiled coil</keyword>
<evidence type="ECO:0000313" key="4">
    <source>
        <dbReference type="EMBL" id="OVA11767.1"/>
    </source>
</evidence>
<feature type="region of interest" description="Disordered" evidence="3">
    <location>
        <begin position="506"/>
        <end position="525"/>
    </location>
</feature>
<feature type="region of interest" description="Disordered" evidence="3">
    <location>
        <begin position="574"/>
        <end position="1161"/>
    </location>
</feature>
<dbReference type="GO" id="GO:0015031">
    <property type="term" value="P:protein transport"/>
    <property type="evidence" value="ECO:0007669"/>
    <property type="project" value="InterPro"/>
</dbReference>
<feature type="compositionally biased region" description="Polar residues" evidence="3">
    <location>
        <begin position="444"/>
        <end position="457"/>
    </location>
</feature>
<dbReference type="PANTHER" id="PTHR12161:SF13">
    <property type="entry name" value="REGULATOR OF VPS4 ACTIVITY IN THE MVB PATHWAY PROTEIN"/>
    <property type="match status" value="1"/>
</dbReference>
<proteinExistence type="inferred from homology"/>
<dbReference type="FunCoup" id="A0A200QMV2">
    <property type="interactions" value="1576"/>
</dbReference>
<feature type="compositionally biased region" description="Basic and acidic residues" evidence="3">
    <location>
        <begin position="379"/>
        <end position="394"/>
    </location>
</feature>
<dbReference type="OMA" id="MRDEEPR"/>
<dbReference type="PANTHER" id="PTHR12161">
    <property type="entry name" value="IST1 FAMILY MEMBER"/>
    <property type="match status" value="1"/>
</dbReference>
<organism evidence="4 5">
    <name type="scientific">Macleaya cordata</name>
    <name type="common">Five-seeded plume-poppy</name>
    <name type="synonym">Bocconia cordata</name>
    <dbReference type="NCBI Taxonomy" id="56857"/>
    <lineage>
        <taxon>Eukaryota</taxon>
        <taxon>Viridiplantae</taxon>
        <taxon>Streptophyta</taxon>
        <taxon>Embryophyta</taxon>
        <taxon>Tracheophyta</taxon>
        <taxon>Spermatophyta</taxon>
        <taxon>Magnoliopsida</taxon>
        <taxon>Ranunculales</taxon>
        <taxon>Papaveraceae</taxon>
        <taxon>Papaveroideae</taxon>
        <taxon>Macleaya</taxon>
    </lineage>
</organism>
<feature type="compositionally biased region" description="Low complexity" evidence="3">
    <location>
        <begin position="299"/>
        <end position="323"/>
    </location>
</feature>
<dbReference type="AlphaFoldDB" id="A0A200QMV2"/>
<comment type="similarity">
    <text evidence="1">Belongs to the IST1 family.</text>
</comment>
<feature type="compositionally biased region" description="Polar residues" evidence="3">
    <location>
        <begin position="764"/>
        <end position="775"/>
    </location>
</feature>
<feature type="compositionally biased region" description="Polar residues" evidence="3">
    <location>
        <begin position="984"/>
        <end position="994"/>
    </location>
</feature>
<feature type="compositionally biased region" description="Polar residues" evidence="3">
    <location>
        <begin position="687"/>
        <end position="705"/>
    </location>
</feature>
<feature type="region of interest" description="Disordered" evidence="3">
    <location>
        <begin position="435"/>
        <end position="491"/>
    </location>
</feature>
<protein>
    <recommendedName>
        <fullName evidence="6">Vacuolar protein sorting-associated protein Ist1</fullName>
    </recommendedName>
</protein>
<feature type="compositionally biased region" description="Acidic residues" evidence="3">
    <location>
        <begin position="665"/>
        <end position="678"/>
    </location>
</feature>
<feature type="compositionally biased region" description="Polar residues" evidence="3">
    <location>
        <begin position="924"/>
        <end position="955"/>
    </location>
</feature>
<sequence>MLHRSFKGGKCKTSLRLAVARIKLLKNKREVQLRQMKRDLAQLLEAGQEQTARIRVEHVVREEKTMAAYDLIELYCELIVARLPIIESQKNCPIDLKEAITSVVFASPRCADVPELLDVRKHFTAKYGKEFIASALELRPECGVNRNIVEKLSARAPDGETKIKILTTIAKEHNVKWEHKDFEEKELKPPEDLLNGPSTFGNTGKMAVESPSVQPQPTPGQKYDSSINISGKRSSMSSQDYASINTTSSMARPTTSHPQSIAPESRSEGREFRDASSEEGNAFSMNRQKWNMEFKDATEAAQAAAESAERASMAARAAAELSSGGKNMRQHAPEFHESFDYSVRDEGPGTSAGPKLKGERVKQEPVKMTYDSRTSSSRSMDRRMQNQHRDKNETDNLGGAPGYHGYDSGNRRSGQSFSPGFTMASIDDEMSVANLQKEADHYNQKSSFEVESTNPNWESRKIEKGHFRDEVSIQNQSSDSEAESVDQRYKSKKTDYTGFALEGEIRKHSSKSASFSSRLNTDGDDANLNSDIHNYGNDIDDHFFNNTDKGNMQRDTKQPSSNDYHGVVFDEYGSDEDRNLGVEGVYNSHEPNSYAPSPVRKLSSPPSPTIDSWTPRKQRSGSMEENYGAHSVSNMEPLSPSGFLGGLSKATLPSKSDSLLHATFDDSDGLNSESEEEMDNYKHTGRTETTNLPHKQNVFTRTSESTENDCGHGSTRPSSFLREETAEAYEKPWSGSSFDYTESEDGHTRRNQETKLNFGGESAKTYSGHGSTKSSFIEKEAAGTDRKPRLPSSSDDSESEGFSENQEKQLDFGGESRKQYGHGALPSVKAFPGHISSPRNLDRESGIEEKKLPLQTTRISSAKEDQAQNNFSASLSPDAMEGLEYPSNSSSESGHGLNLGRLRGGIRNKGHTLRTYTKDPSIDASPQSIQQSAENTPTFNEQPNVSPKFKSSTSSKVHKEFSSRSPKTYFDSDSDDSEPLPRQTGRNKGYTSGKLTYKMRDSPKESGTSNLSTFMGGSDVQVTSQVGTRKKASTLSHGSGPISVPQMQNLSLESRDDFQWPEVDTSVEQQTYNSASQPEVSVRKGNLRSRSQETNSSVENRPSKPIPQPETVGSTETPAEDVSARSTKTSKPSISTEGSASRENSLKKAGHVHPKLPDYDTFAAHFESLRSNRRSS</sequence>
<dbReference type="Gene3D" id="1.20.1260.60">
    <property type="entry name" value="Vacuolar protein sorting-associated protein Ist1"/>
    <property type="match status" value="1"/>
</dbReference>
<dbReference type="InterPro" id="IPR042277">
    <property type="entry name" value="IST1-like"/>
</dbReference>
<feature type="compositionally biased region" description="Basic and acidic residues" evidence="3">
    <location>
        <begin position="744"/>
        <end position="753"/>
    </location>
</feature>
<dbReference type="Proteomes" id="UP000195402">
    <property type="component" value="Unassembled WGS sequence"/>
</dbReference>
<feature type="compositionally biased region" description="Polar residues" evidence="3">
    <location>
        <begin position="223"/>
        <end position="259"/>
    </location>
</feature>
<feature type="compositionally biased region" description="Basic and acidic residues" evidence="3">
    <location>
        <begin position="265"/>
        <end position="276"/>
    </location>
</feature>
<feature type="compositionally biased region" description="Basic and acidic residues" evidence="3">
    <location>
        <begin position="776"/>
        <end position="788"/>
    </location>
</feature>
<dbReference type="EMBL" id="MVGT01001547">
    <property type="protein sequence ID" value="OVA11767.1"/>
    <property type="molecule type" value="Genomic_DNA"/>
</dbReference>
<keyword evidence="5" id="KW-1185">Reference proteome</keyword>
<reference evidence="4 5" key="1">
    <citation type="journal article" date="2017" name="Mol. Plant">
        <title>The Genome of Medicinal Plant Macleaya cordata Provides New Insights into Benzylisoquinoline Alkaloids Metabolism.</title>
        <authorList>
            <person name="Liu X."/>
            <person name="Liu Y."/>
            <person name="Huang P."/>
            <person name="Ma Y."/>
            <person name="Qing Z."/>
            <person name="Tang Q."/>
            <person name="Cao H."/>
            <person name="Cheng P."/>
            <person name="Zheng Y."/>
            <person name="Yuan Z."/>
            <person name="Zhou Y."/>
            <person name="Liu J."/>
            <person name="Tang Z."/>
            <person name="Zhuo Y."/>
            <person name="Zhang Y."/>
            <person name="Yu L."/>
            <person name="Huang J."/>
            <person name="Yang P."/>
            <person name="Peng Q."/>
            <person name="Zhang J."/>
            <person name="Jiang W."/>
            <person name="Zhang Z."/>
            <person name="Lin K."/>
            <person name="Ro D.K."/>
            <person name="Chen X."/>
            <person name="Xiong X."/>
            <person name="Shang Y."/>
            <person name="Huang S."/>
            <person name="Zeng J."/>
        </authorList>
    </citation>
    <scope>NUCLEOTIDE SEQUENCE [LARGE SCALE GENOMIC DNA]</scope>
    <source>
        <strain evidence="5">cv. BLH2017</strain>
        <tissue evidence="4">Root</tissue>
    </source>
</reference>
<feature type="compositionally biased region" description="Basic and acidic residues" evidence="3">
    <location>
        <begin position="458"/>
        <end position="471"/>
    </location>
</feature>
<name>A0A200QMV2_MACCD</name>
<feature type="compositionally biased region" description="Basic and acidic residues" evidence="3">
    <location>
        <begin position="840"/>
        <end position="852"/>
    </location>
</feature>
<evidence type="ECO:0000256" key="3">
    <source>
        <dbReference type="SAM" id="MobiDB-lite"/>
    </source>
</evidence>
<dbReference type="STRING" id="56857.A0A200QMV2"/>
<feature type="compositionally biased region" description="Basic and acidic residues" evidence="3">
    <location>
        <begin position="356"/>
        <end position="365"/>
    </location>
</feature>
<evidence type="ECO:0000256" key="2">
    <source>
        <dbReference type="SAM" id="Coils"/>
    </source>
</evidence>
<evidence type="ECO:0000256" key="1">
    <source>
        <dbReference type="ARBA" id="ARBA00005536"/>
    </source>
</evidence>
<feature type="compositionally biased region" description="Polar residues" evidence="3">
    <location>
        <begin position="1005"/>
        <end position="1037"/>
    </location>
</feature>
<evidence type="ECO:0008006" key="6">
    <source>
        <dbReference type="Google" id="ProtNLM"/>
    </source>
</evidence>